<proteinExistence type="predicted"/>
<name>A0A7R8AML1_9EURO</name>
<keyword evidence="4" id="KW-1185">Reference proteome</keyword>
<feature type="compositionally biased region" description="Low complexity" evidence="1">
    <location>
        <begin position="146"/>
        <end position="168"/>
    </location>
</feature>
<keyword evidence="2" id="KW-0732">Signal</keyword>
<dbReference type="RefSeq" id="XP_041554957.1">
    <property type="nucleotide sequence ID" value="XM_041702142.1"/>
</dbReference>
<reference evidence="3" key="2">
    <citation type="submission" date="2021-02" db="EMBL/GenBank/DDBJ databases">
        <title>Aspergillus puulaauensis MK2 genome sequence.</title>
        <authorList>
            <person name="Futagami T."/>
            <person name="Mori K."/>
            <person name="Kadooka C."/>
            <person name="Tanaka T."/>
        </authorList>
    </citation>
    <scope>NUCLEOTIDE SEQUENCE</scope>
    <source>
        <strain evidence="3">MK2</strain>
    </source>
</reference>
<evidence type="ECO:0000313" key="3">
    <source>
        <dbReference type="EMBL" id="BCS22763.1"/>
    </source>
</evidence>
<sequence>MAYKLSVLLLVCLLVITSYANVKFAHFDAVLDEDDSEGHLNYYDVDKARAMDDHGYFARAEPATVTVTKTVCGPGASEAPGDSPIISLPETTLVTDTPAPSPAPTFDQPPASSGTDSAPPSVKPTSTEAPTSPPEGHTTALQTSLPSSADESEAPTATSATPSSTTTPIVNAGYTEGGMSTLVLALTLTFIRLLGF</sequence>
<dbReference type="GeneID" id="64972768"/>
<gene>
    <name evidence="3" type="ORF">APUU_30988A</name>
</gene>
<organism evidence="3 4">
    <name type="scientific">Aspergillus puulaauensis</name>
    <dbReference type="NCBI Taxonomy" id="1220207"/>
    <lineage>
        <taxon>Eukaryota</taxon>
        <taxon>Fungi</taxon>
        <taxon>Dikarya</taxon>
        <taxon>Ascomycota</taxon>
        <taxon>Pezizomycotina</taxon>
        <taxon>Eurotiomycetes</taxon>
        <taxon>Eurotiomycetidae</taxon>
        <taxon>Eurotiales</taxon>
        <taxon>Aspergillaceae</taxon>
        <taxon>Aspergillus</taxon>
    </lineage>
</organism>
<feature type="signal peptide" evidence="2">
    <location>
        <begin position="1"/>
        <end position="20"/>
    </location>
</feature>
<evidence type="ECO:0000313" key="4">
    <source>
        <dbReference type="Proteomes" id="UP000654913"/>
    </source>
</evidence>
<feature type="chain" id="PRO_5030733221" description="GPI anchored protein" evidence="2">
    <location>
        <begin position="21"/>
        <end position="196"/>
    </location>
</feature>
<dbReference type="KEGG" id="apuu:APUU_30988A"/>
<dbReference type="Proteomes" id="UP000654913">
    <property type="component" value="Chromosome 3"/>
</dbReference>
<dbReference type="AlphaFoldDB" id="A0A7R8AML1"/>
<evidence type="ECO:0000256" key="1">
    <source>
        <dbReference type="SAM" id="MobiDB-lite"/>
    </source>
</evidence>
<protein>
    <recommendedName>
        <fullName evidence="5">GPI anchored protein</fullName>
    </recommendedName>
</protein>
<feature type="region of interest" description="Disordered" evidence="1">
    <location>
        <begin position="74"/>
        <end position="168"/>
    </location>
</feature>
<evidence type="ECO:0008006" key="5">
    <source>
        <dbReference type="Google" id="ProtNLM"/>
    </source>
</evidence>
<accession>A0A7R8AML1</accession>
<dbReference type="OrthoDB" id="4508336at2759"/>
<reference evidence="3" key="1">
    <citation type="submission" date="2021-01" db="EMBL/GenBank/DDBJ databases">
        <authorList>
            <consortium name="Aspergillus puulaauensis MK2 genome sequencing consortium"/>
            <person name="Kazuki M."/>
            <person name="Futagami T."/>
        </authorList>
    </citation>
    <scope>NUCLEOTIDE SEQUENCE</scope>
    <source>
        <strain evidence="3">MK2</strain>
    </source>
</reference>
<evidence type="ECO:0000256" key="2">
    <source>
        <dbReference type="SAM" id="SignalP"/>
    </source>
</evidence>
<dbReference type="EMBL" id="AP024445">
    <property type="protein sequence ID" value="BCS22763.1"/>
    <property type="molecule type" value="Genomic_DNA"/>
</dbReference>